<organism evidence="2 3">
    <name type="scientific">Kwoniella shivajii</name>
    <dbReference type="NCBI Taxonomy" id="564305"/>
    <lineage>
        <taxon>Eukaryota</taxon>
        <taxon>Fungi</taxon>
        <taxon>Dikarya</taxon>
        <taxon>Basidiomycota</taxon>
        <taxon>Agaricomycotina</taxon>
        <taxon>Tremellomycetes</taxon>
        <taxon>Tremellales</taxon>
        <taxon>Cryptococcaceae</taxon>
        <taxon>Kwoniella</taxon>
    </lineage>
</organism>
<evidence type="ECO:0000313" key="2">
    <source>
        <dbReference type="EMBL" id="WRT67763.1"/>
    </source>
</evidence>
<name>A0ABZ1D164_9TREE</name>
<keyword evidence="3" id="KW-1185">Reference proteome</keyword>
<feature type="compositionally biased region" description="Polar residues" evidence="1">
    <location>
        <begin position="57"/>
        <end position="66"/>
    </location>
</feature>
<accession>A0ABZ1D164</accession>
<evidence type="ECO:0000313" key="3">
    <source>
        <dbReference type="Proteomes" id="UP001329825"/>
    </source>
</evidence>
<gene>
    <name evidence="2" type="ORF">IL334_004736</name>
</gene>
<dbReference type="Proteomes" id="UP001329825">
    <property type="component" value="Chromosome 6"/>
</dbReference>
<feature type="region of interest" description="Disordered" evidence="1">
    <location>
        <begin position="127"/>
        <end position="164"/>
    </location>
</feature>
<protein>
    <submittedName>
        <fullName evidence="2">Uncharacterized protein</fullName>
    </submittedName>
</protein>
<dbReference type="RefSeq" id="XP_062792503.1">
    <property type="nucleotide sequence ID" value="XM_062936452.1"/>
</dbReference>
<dbReference type="EMBL" id="CP141886">
    <property type="protein sequence ID" value="WRT67763.1"/>
    <property type="molecule type" value="Genomic_DNA"/>
</dbReference>
<feature type="compositionally biased region" description="Low complexity" evidence="1">
    <location>
        <begin position="1"/>
        <end position="20"/>
    </location>
</feature>
<evidence type="ECO:0000256" key="1">
    <source>
        <dbReference type="SAM" id="MobiDB-lite"/>
    </source>
</evidence>
<sequence>MSLRSVSPQSSTNSIPSTSSHRIQPQRVGRDKQPRNMSKHPYRTEFRERQGSESDESTGPYTSSPPRKSFFRRLTSFSCFEFDDSDPVARYRPKHEEIFGKNPIYRNQQIHPRNPEQARMIPSQNQNQVNSRAPNIFAGGTTGGSGTAGASAGAAAGCGGGGAS</sequence>
<feature type="region of interest" description="Disordered" evidence="1">
    <location>
        <begin position="1"/>
        <end position="69"/>
    </location>
</feature>
<dbReference type="GeneID" id="87956867"/>
<proteinExistence type="predicted"/>
<feature type="compositionally biased region" description="Basic and acidic residues" evidence="1">
    <location>
        <begin position="42"/>
        <end position="52"/>
    </location>
</feature>
<reference evidence="2 3" key="1">
    <citation type="submission" date="2024-01" db="EMBL/GenBank/DDBJ databases">
        <title>Comparative genomics of Cryptococcus and Kwoniella reveals pathogenesis evolution and contrasting modes of karyotype evolution via chromosome fusion or intercentromeric recombination.</title>
        <authorList>
            <person name="Coelho M.A."/>
            <person name="David-Palma M."/>
            <person name="Shea T."/>
            <person name="Bowers K."/>
            <person name="McGinley-Smith S."/>
            <person name="Mohammad A.W."/>
            <person name="Gnirke A."/>
            <person name="Yurkov A.M."/>
            <person name="Nowrousian M."/>
            <person name="Sun S."/>
            <person name="Cuomo C.A."/>
            <person name="Heitman J."/>
        </authorList>
    </citation>
    <scope>NUCLEOTIDE SEQUENCE [LARGE SCALE GENOMIC DNA]</scope>
    <source>
        <strain evidence="2">CBS 11374</strain>
    </source>
</reference>